<organism evidence="7 8">
    <name type="scientific">Apiotrichum porosum</name>
    <dbReference type="NCBI Taxonomy" id="105984"/>
    <lineage>
        <taxon>Eukaryota</taxon>
        <taxon>Fungi</taxon>
        <taxon>Dikarya</taxon>
        <taxon>Basidiomycota</taxon>
        <taxon>Agaricomycotina</taxon>
        <taxon>Tremellomycetes</taxon>
        <taxon>Trichosporonales</taxon>
        <taxon>Trichosporonaceae</taxon>
        <taxon>Apiotrichum</taxon>
    </lineage>
</organism>
<evidence type="ECO:0000256" key="2">
    <source>
        <dbReference type="ARBA" id="ARBA00005677"/>
    </source>
</evidence>
<dbReference type="Pfam" id="PF05046">
    <property type="entry name" value="Img2"/>
    <property type="match status" value="1"/>
</dbReference>
<dbReference type="AlphaFoldDB" id="A0A427Y424"/>
<evidence type="ECO:0000256" key="5">
    <source>
        <dbReference type="ARBA" id="ARBA00023274"/>
    </source>
</evidence>
<evidence type="ECO:0000256" key="6">
    <source>
        <dbReference type="ARBA" id="ARBA00035191"/>
    </source>
</evidence>
<keyword evidence="4" id="KW-0496">Mitochondrion</keyword>
<comment type="similarity">
    <text evidence="2">Belongs to the mitochondrion-specific ribosomal protein mL49 family.</text>
</comment>
<protein>
    <recommendedName>
        <fullName evidence="6">Large ribosomal subunit protein mL49</fullName>
    </recommendedName>
</protein>
<keyword evidence="3" id="KW-0689">Ribosomal protein</keyword>
<evidence type="ECO:0000313" key="8">
    <source>
        <dbReference type="Proteomes" id="UP000279236"/>
    </source>
</evidence>
<gene>
    <name evidence="7" type="ORF">EHS24_004012</name>
</gene>
<dbReference type="InterPro" id="IPR007740">
    <property type="entry name" value="Ribosomal_mL49"/>
</dbReference>
<evidence type="ECO:0000313" key="7">
    <source>
        <dbReference type="EMBL" id="RSH85832.1"/>
    </source>
</evidence>
<dbReference type="GO" id="GO:0003735">
    <property type="term" value="F:structural constituent of ribosome"/>
    <property type="evidence" value="ECO:0007669"/>
    <property type="project" value="InterPro"/>
</dbReference>
<dbReference type="EMBL" id="RSCE01000002">
    <property type="protein sequence ID" value="RSH85832.1"/>
    <property type="molecule type" value="Genomic_DNA"/>
</dbReference>
<comment type="caution">
    <text evidence="7">The sequence shown here is derived from an EMBL/GenBank/DDBJ whole genome shotgun (WGS) entry which is preliminary data.</text>
</comment>
<evidence type="ECO:0000256" key="4">
    <source>
        <dbReference type="ARBA" id="ARBA00023128"/>
    </source>
</evidence>
<sequence length="138" mass="14790">MFAALASSSRTAVSRSALPLARRANSTAAEVQAAQVAAFDKVSAKAAKLPYTVERTSSGELPVYTDIKNGRTQVKTIVRKIRGSAGALKTDLQQYLADGHIDPLTPPPTVTVRPTSGHVEVKGRAVFEIKQWLEARGF</sequence>
<dbReference type="Proteomes" id="UP000279236">
    <property type="component" value="Unassembled WGS sequence"/>
</dbReference>
<dbReference type="GeneID" id="39588555"/>
<proteinExistence type="inferred from homology"/>
<dbReference type="OrthoDB" id="19439at2759"/>
<dbReference type="PANTHER" id="PTHR13477">
    <property type="entry name" value="MITOCHONDRIAL 39S RIBOSOMAL PROTEIN L49"/>
    <property type="match status" value="1"/>
</dbReference>
<dbReference type="GO" id="GO:0006412">
    <property type="term" value="P:translation"/>
    <property type="evidence" value="ECO:0007669"/>
    <property type="project" value="InterPro"/>
</dbReference>
<evidence type="ECO:0000256" key="1">
    <source>
        <dbReference type="ARBA" id="ARBA00004173"/>
    </source>
</evidence>
<dbReference type="STRING" id="105984.A0A427Y424"/>
<dbReference type="GO" id="GO:0005762">
    <property type="term" value="C:mitochondrial large ribosomal subunit"/>
    <property type="evidence" value="ECO:0007669"/>
    <property type="project" value="TreeGrafter"/>
</dbReference>
<dbReference type="PANTHER" id="PTHR13477:SF0">
    <property type="entry name" value="LARGE RIBOSOMAL SUBUNIT PROTEIN ML49"/>
    <property type="match status" value="1"/>
</dbReference>
<reference evidence="7 8" key="1">
    <citation type="submission" date="2018-11" db="EMBL/GenBank/DDBJ databases">
        <title>Genome sequence of Apiotrichum porosum DSM 27194.</title>
        <authorList>
            <person name="Aliyu H."/>
            <person name="Gorte O."/>
            <person name="Ochsenreither K."/>
        </authorList>
    </citation>
    <scope>NUCLEOTIDE SEQUENCE [LARGE SCALE GENOMIC DNA]</scope>
    <source>
        <strain evidence="7 8">DSM 27194</strain>
    </source>
</reference>
<evidence type="ECO:0000256" key="3">
    <source>
        <dbReference type="ARBA" id="ARBA00022980"/>
    </source>
</evidence>
<comment type="subcellular location">
    <subcellularLocation>
        <location evidence="1">Mitochondrion</location>
    </subcellularLocation>
</comment>
<dbReference type="Gene3D" id="3.30.780.10">
    <property type="entry name" value="SUI1-like domain"/>
    <property type="match status" value="1"/>
</dbReference>
<keyword evidence="8" id="KW-1185">Reference proteome</keyword>
<accession>A0A427Y424</accession>
<name>A0A427Y424_9TREE</name>
<keyword evidence="5" id="KW-0687">Ribonucleoprotein</keyword>
<dbReference type="RefSeq" id="XP_028478617.1">
    <property type="nucleotide sequence ID" value="XM_028619645.1"/>
</dbReference>